<organism evidence="1">
    <name type="scientific">Brassica cretica</name>
    <name type="common">Mustard</name>
    <dbReference type="NCBI Taxonomy" id="69181"/>
    <lineage>
        <taxon>Eukaryota</taxon>
        <taxon>Viridiplantae</taxon>
        <taxon>Streptophyta</taxon>
        <taxon>Embryophyta</taxon>
        <taxon>Tracheophyta</taxon>
        <taxon>Spermatophyta</taxon>
        <taxon>Magnoliopsida</taxon>
        <taxon>eudicotyledons</taxon>
        <taxon>Gunneridae</taxon>
        <taxon>Pentapetalae</taxon>
        <taxon>rosids</taxon>
        <taxon>malvids</taxon>
        <taxon>Brassicales</taxon>
        <taxon>Brassicaceae</taxon>
        <taxon>Brassiceae</taxon>
        <taxon>Brassica</taxon>
    </lineage>
</organism>
<reference evidence="1" key="1">
    <citation type="submission" date="2019-12" db="EMBL/GenBank/DDBJ databases">
        <title>Genome sequencing and annotation of Brassica cretica.</title>
        <authorList>
            <person name="Studholme D.J."/>
            <person name="Sarris P.F."/>
        </authorList>
    </citation>
    <scope>NUCLEOTIDE SEQUENCE</scope>
    <source>
        <strain evidence="1">PFS-102/07</strain>
        <tissue evidence="1">Leaf</tissue>
    </source>
</reference>
<proteinExistence type="predicted"/>
<sequence length="71" mass="8324">MFIFVMPWRKDIEERGVNDKIALKVVGKDTDTEADFSERKKLLSVVLVVLKLLLKYLTEDRHKRCSLGIFQ</sequence>
<gene>
    <name evidence="1" type="ORF">F2Q70_00001400</name>
</gene>
<evidence type="ECO:0000313" key="1">
    <source>
        <dbReference type="EMBL" id="KAF2570956.1"/>
    </source>
</evidence>
<protein>
    <submittedName>
        <fullName evidence="1">Uncharacterized protein</fullName>
    </submittedName>
</protein>
<dbReference type="AlphaFoldDB" id="A0A8S9IPN9"/>
<dbReference type="EMBL" id="QGKY02001015">
    <property type="protein sequence ID" value="KAF2570956.1"/>
    <property type="molecule type" value="Genomic_DNA"/>
</dbReference>
<name>A0A8S9IPN9_BRACR</name>
<accession>A0A8S9IPN9</accession>
<comment type="caution">
    <text evidence="1">The sequence shown here is derived from an EMBL/GenBank/DDBJ whole genome shotgun (WGS) entry which is preliminary data.</text>
</comment>